<organism evidence="12 13">
    <name type="scientific">Acetivibrio saccincola</name>
    <dbReference type="NCBI Taxonomy" id="1677857"/>
    <lineage>
        <taxon>Bacteria</taxon>
        <taxon>Bacillati</taxon>
        <taxon>Bacillota</taxon>
        <taxon>Clostridia</taxon>
        <taxon>Eubacteriales</taxon>
        <taxon>Oscillospiraceae</taxon>
        <taxon>Acetivibrio</taxon>
    </lineage>
</organism>
<feature type="active site" description="GMP-histidine intermediate" evidence="9">
    <location>
        <position position="331"/>
    </location>
</feature>
<evidence type="ECO:0000256" key="4">
    <source>
        <dbReference type="ARBA" id="ARBA00022741"/>
    </source>
</evidence>
<feature type="binding site" evidence="11">
    <location>
        <position position="154"/>
    </location>
    <ligand>
        <name>Mn(2+)</name>
        <dbReference type="ChEBI" id="CHEBI:29035"/>
        <label>1</label>
    </ligand>
</feature>
<evidence type="ECO:0000256" key="8">
    <source>
        <dbReference type="ARBA" id="ARBA00047746"/>
    </source>
</evidence>
<dbReference type="GO" id="GO:0170057">
    <property type="term" value="F:RNA ligase (GTP) activity"/>
    <property type="evidence" value="ECO:0007669"/>
    <property type="project" value="UniProtKB-EC"/>
</dbReference>
<dbReference type="GO" id="GO:0006281">
    <property type="term" value="P:DNA repair"/>
    <property type="evidence" value="ECO:0007669"/>
    <property type="project" value="TreeGrafter"/>
</dbReference>
<feature type="binding site" evidence="10">
    <location>
        <begin position="331"/>
        <end position="334"/>
    </location>
    <ligand>
        <name>GMP</name>
        <dbReference type="ChEBI" id="CHEBI:58115"/>
    </ligand>
</feature>
<dbReference type="GO" id="GO:0030145">
    <property type="term" value="F:manganese ion binding"/>
    <property type="evidence" value="ECO:0007669"/>
    <property type="project" value="TreeGrafter"/>
</dbReference>
<comment type="catalytic activity">
    <reaction evidence="8">
        <text>a 3'-end 3'-phospho-ribonucleotide-RNA + a 5'-end dephospho-ribonucleoside-RNA + GTP = a ribonucleotidyl-ribonucleotide-RNA + GMP + diphosphate</text>
        <dbReference type="Rhea" id="RHEA:68076"/>
        <dbReference type="Rhea" id="RHEA-COMP:10463"/>
        <dbReference type="Rhea" id="RHEA-COMP:13936"/>
        <dbReference type="Rhea" id="RHEA-COMP:17355"/>
        <dbReference type="ChEBI" id="CHEBI:33019"/>
        <dbReference type="ChEBI" id="CHEBI:37565"/>
        <dbReference type="ChEBI" id="CHEBI:58115"/>
        <dbReference type="ChEBI" id="CHEBI:83062"/>
        <dbReference type="ChEBI" id="CHEBI:138284"/>
        <dbReference type="ChEBI" id="CHEBI:173118"/>
        <dbReference type="EC" id="6.5.1.8"/>
    </reaction>
</comment>
<name>A0A2K9DZN4_9FIRM</name>
<evidence type="ECO:0000313" key="13">
    <source>
        <dbReference type="Proteomes" id="UP000233534"/>
    </source>
</evidence>
<keyword evidence="6 10" id="KW-0342">GTP-binding</keyword>
<evidence type="ECO:0000256" key="9">
    <source>
        <dbReference type="PIRSR" id="PIRSR601233-1"/>
    </source>
</evidence>
<proteinExistence type="predicted"/>
<dbReference type="GO" id="GO:0042245">
    <property type="term" value="P:RNA repair"/>
    <property type="evidence" value="ECO:0007669"/>
    <property type="project" value="UniProtKB-KW"/>
</dbReference>
<dbReference type="InterPro" id="IPR052915">
    <property type="entry name" value="RtcB-like"/>
</dbReference>
<dbReference type="EMBL" id="CP025197">
    <property type="protein sequence ID" value="AUG56987.1"/>
    <property type="molecule type" value="Genomic_DNA"/>
</dbReference>
<dbReference type="PANTHER" id="PTHR43749">
    <property type="entry name" value="RNA-SPLICING LIGASE RTCB"/>
    <property type="match status" value="1"/>
</dbReference>
<keyword evidence="3 11" id="KW-0479">Metal-binding</keyword>
<keyword evidence="4 10" id="KW-0547">Nucleotide-binding</keyword>
<dbReference type="PANTHER" id="PTHR43749:SF2">
    <property type="entry name" value="RNA-SPLICING LIGASE RTCB"/>
    <property type="match status" value="1"/>
</dbReference>
<comment type="cofactor">
    <cofactor evidence="11">
        <name>Mn(2+)</name>
        <dbReference type="ChEBI" id="CHEBI:29035"/>
    </cofactor>
    <text evidence="11">Binds 2 manganese ions per subunit.</text>
</comment>
<sequence length="404" mass="45877">MGFLESGEVMIEIRGKYNTAKVFTNNLEEEAYAQILELCNQEFVKDSVIRIMPDAHAGAGCTIGTTMTIQDKVVPNLVGVDIGCGMETIKLKEREIDLEKLDKVIHEFIPAGFDVRKKQHSYVKKIDLEKLVCKNHVNIERAKLSIGTLGGGNHFIEVNKDKDGCLYLVVHSGSRHLGKQVAEYYQNLGYKEMVKNREHIARIVAELKSQGRENEIQVEIEKIKTEKINKSLAYVEGKSFDDYINDMKLVQYFAVINRKAIVDEIISKMNFEIVEQFTTIHNYIDIENMILRKGAISAQKGERVLIPINMRDGSLICVGKGNKDWNYSAPHGAGRIMSRRKAKETITLEEFKKTMEGIYSTTVNKSTLDECALAYKPMEEIIENIQDTVEIIDIIKPIYNFKSA</sequence>
<evidence type="ECO:0000256" key="1">
    <source>
        <dbReference type="ARBA" id="ARBA00012726"/>
    </source>
</evidence>
<dbReference type="EC" id="6.5.1.8" evidence="1"/>
<dbReference type="GO" id="GO:0003909">
    <property type="term" value="F:DNA ligase activity"/>
    <property type="evidence" value="ECO:0007669"/>
    <property type="project" value="TreeGrafter"/>
</dbReference>
<evidence type="ECO:0000256" key="7">
    <source>
        <dbReference type="ARBA" id="ARBA00023211"/>
    </source>
</evidence>
<dbReference type="GO" id="GO:0006396">
    <property type="term" value="P:RNA processing"/>
    <property type="evidence" value="ECO:0007669"/>
    <property type="project" value="InterPro"/>
</dbReference>
<feature type="binding site" evidence="10">
    <location>
        <begin position="307"/>
        <end position="310"/>
    </location>
    <ligand>
        <name>GMP</name>
        <dbReference type="ChEBI" id="CHEBI:58115"/>
    </ligand>
</feature>
<feature type="binding site" evidence="10">
    <location>
        <begin position="153"/>
        <end position="157"/>
    </location>
    <ligand>
        <name>GMP</name>
        <dbReference type="ChEBI" id="CHEBI:58115"/>
    </ligand>
</feature>
<dbReference type="GO" id="GO:0005525">
    <property type="term" value="F:GTP binding"/>
    <property type="evidence" value="ECO:0007669"/>
    <property type="project" value="UniProtKB-KW"/>
</dbReference>
<dbReference type="SUPFAM" id="SSF103365">
    <property type="entry name" value="Hypothetical protein PH1602"/>
    <property type="match status" value="1"/>
</dbReference>
<evidence type="ECO:0000256" key="6">
    <source>
        <dbReference type="ARBA" id="ARBA00023134"/>
    </source>
</evidence>
<dbReference type="InterPro" id="IPR001233">
    <property type="entry name" value="RtcB"/>
</dbReference>
<dbReference type="Pfam" id="PF01139">
    <property type="entry name" value="RtcB"/>
    <property type="match status" value="2"/>
</dbReference>
<keyword evidence="5" id="KW-0692">RNA repair</keyword>
<dbReference type="KEGG" id="hsc:HVS_05280"/>
<dbReference type="Proteomes" id="UP000233534">
    <property type="component" value="Chromosome"/>
</dbReference>
<dbReference type="InterPro" id="IPR036025">
    <property type="entry name" value="RtcB-like_sf"/>
</dbReference>
<reference evidence="12 13" key="1">
    <citation type="submission" date="2017-12" db="EMBL/GenBank/DDBJ databases">
        <title>Complete genome sequence of Herbivorax saccincola GGR1, a novel Cellulosome-producing hydrolytic bacterium in a thermophilic biogas plant, established by Illumina and Nanopore MinION sequencing.</title>
        <authorList>
            <person name="Pechtl A."/>
            <person name="Ruckert C."/>
            <person name="Koeck D.E."/>
            <person name="Maus I."/>
            <person name="Winkler A."/>
            <person name="Kalinowski J."/>
            <person name="Puhler A."/>
            <person name="Schwarz W.W."/>
            <person name="Zverlov V.V."/>
            <person name="Schluter A."/>
            <person name="Liebl W."/>
        </authorList>
    </citation>
    <scope>NUCLEOTIDE SEQUENCE [LARGE SCALE GENOMIC DNA]</scope>
    <source>
        <strain evidence="13">SR1</strain>
    </source>
</reference>
<dbReference type="Gene3D" id="3.90.1860.10">
    <property type="entry name" value="tRNA-splicing ligase RtcB"/>
    <property type="match status" value="1"/>
</dbReference>
<evidence type="ECO:0000256" key="10">
    <source>
        <dbReference type="PIRSR" id="PIRSR601233-2"/>
    </source>
</evidence>
<protein>
    <recommendedName>
        <fullName evidence="1">3'-phosphate/5'-hydroxy nucleic acid ligase</fullName>
        <ecNumber evidence="1">6.5.1.8</ecNumber>
    </recommendedName>
</protein>
<keyword evidence="7 11" id="KW-0464">Manganese</keyword>
<feature type="binding site" evidence="11">
    <location>
        <position position="171"/>
    </location>
    <ligand>
        <name>Mn(2+)</name>
        <dbReference type="ChEBI" id="CHEBI:29035"/>
        <label>2</label>
    </ligand>
</feature>
<evidence type="ECO:0000256" key="3">
    <source>
        <dbReference type="ARBA" id="ARBA00022723"/>
    </source>
</evidence>
<feature type="binding site" evidence="10">
    <location>
        <position position="314"/>
    </location>
    <ligand>
        <name>GMP</name>
        <dbReference type="ChEBI" id="CHEBI:58115"/>
    </ligand>
</feature>
<evidence type="ECO:0000256" key="5">
    <source>
        <dbReference type="ARBA" id="ARBA00022800"/>
    </source>
</evidence>
<evidence type="ECO:0000313" key="12">
    <source>
        <dbReference type="EMBL" id="AUG56987.1"/>
    </source>
</evidence>
<dbReference type="AlphaFoldDB" id="A0A2K9DZN4"/>
<accession>A0A2K9DZN4</accession>
<evidence type="ECO:0000256" key="11">
    <source>
        <dbReference type="PIRSR" id="PIRSR601233-3"/>
    </source>
</evidence>
<gene>
    <name evidence="12" type="primary">rtcB</name>
    <name evidence="12" type="ORF">HVS_05280</name>
</gene>
<keyword evidence="2 12" id="KW-0436">Ligase</keyword>
<evidence type="ECO:0000256" key="2">
    <source>
        <dbReference type="ARBA" id="ARBA00022598"/>
    </source>
</evidence>
<keyword evidence="13" id="KW-1185">Reference proteome</keyword>
<feature type="binding site" evidence="11">
    <location>
        <position position="81"/>
    </location>
    <ligand>
        <name>Mn(2+)</name>
        <dbReference type="ChEBI" id="CHEBI:29035"/>
        <label>1</label>
    </ligand>
</feature>